<dbReference type="SUPFAM" id="SSF52200">
    <property type="entry name" value="Toll/Interleukin receptor TIR domain"/>
    <property type="match status" value="1"/>
</dbReference>
<dbReference type="Proteomes" id="UP000522365">
    <property type="component" value="Unassembled WGS sequence"/>
</dbReference>
<evidence type="ECO:0000256" key="1">
    <source>
        <dbReference type="SAM" id="Coils"/>
    </source>
</evidence>
<dbReference type="PROSITE" id="PS50104">
    <property type="entry name" value="TIR"/>
    <property type="match status" value="1"/>
</dbReference>
<accession>A0A7J9P0K9</accession>
<dbReference type="AlphaFoldDB" id="A0A7J9P0K9"/>
<dbReference type="InterPro" id="IPR000157">
    <property type="entry name" value="TIR_dom"/>
</dbReference>
<protein>
    <recommendedName>
        <fullName evidence="2">TIR domain-containing protein</fullName>
    </recommendedName>
</protein>
<sequence length="414" mass="47713">MVNSEIRPLFTNLLRLNLEEYLESRMFRLFLVERDLNAFWISSKTFSSMDIDSVGLNYEEYALGRLLDEYSKSKPHFIKFIGEFLSEFIKFKEEPVNIEPIIKSLNVMGTDIELENRISKVKTELNDLNQKYIKKDTETPKIVSGAPINIPAVPKPTSKSVQNTIKKIFISHSSKDKEYARLLKDILESAGLTHDQIFCTSLPGHGIGLGKDFLEDIKNKLNDDYLVLFLISKNFYESSVCMCELGATWVLTKESIPVLIPPFDYADMDITINRQQGFKINEKTKIHEFKGYLDSNFNKNVPVAVWNDKIEKILSEINQLLDEDIKKLKESEKENSSVSEEKKAVKIEKKYLDAAASMVQKYCNNTFYDSTFGSHMPAEVKLVIEKIAESKCEKLPKDFKDILDPHVMRSFFKF</sequence>
<organism evidence="3 4">
    <name type="scientific">Methanococcus maripaludis</name>
    <name type="common">Methanococcus deltae</name>
    <dbReference type="NCBI Taxonomy" id="39152"/>
    <lineage>
        <taxon>Archaea</taxon>
        <taxon>Methanobacteriati</taxon>
        <taxon>Methanobacteriota</taxon>
        <taxon>Methanomada group</taxon>
        <taxon>Methanococci</taxon>
        <taxon>Methanococcales</taxon>
        <taxon>Methanococcaceae</taxon>
        <taxon>Methanococcus</taxon>
    </lineage>
</organism>
<dbReference type="GO" id="GO:0007165">
    <property type="term" value="P:signal transduction"/>
    <property type="evidence" value="ECO:0007669"/>
    <property type="project" value="InterPro"/>
</dbReference>
<comment type="caution">
    <text evidence="3">The sequence shown here is derived from an EMBL/GenBank/DDBJ whole genome shotgun (WGS) entry which is preliminary data.</text>
</comment>
<gene>
    <name evidence="3" type="ORF">HNP89_001465</name>
</gene>
<feature type="coiled-coil region" evidence="1">
    <location>
        <begin position="303"/>
        <end position="348"/>
    </location>
</feature>
<name>A0A7J9P0K9_METMI</name>
<feature type="domain" description="TIR" evidence="2">
    <location>
        <begin position="164"/>
        <end position="297"/>
    </location>
</feature>
<evidence type="ECO:0000313" key="4">
    <source>
        <dbReference type="Proteomes" id="UP000522365"/>
    </source>
</evidence>
<dbReference type="InterPro" id="IPR035897">
    <property type="entry name" value="Toll_tir_struct_dom_sf"/>
</dbReference>
<reference evidence="3 4" key="1">
    <citation type="submission" date="2020-07" db="EMBL/GenBank/DDBJ databases">
        <title>Genomic Encyclopedia of Type Strains, Phase IV (KMG-V): Genome sequencing to study the core and pangenomes of soil and plant-associated prokaryotes.</title>
        <authorList>
            <person name="Whitman W."/>
        </authorList>
    </citation>
    <scope>NUCLEOTIDE SEQUENCE [LARGE SCALE GENOMIC DNA]</scope>
    <source>
        <strain evidence="3 4">S1</strain>
    </source>
</reference>
<keyword evidence="1" id="KW-0175">Coiled coil</keyword>
<evidence type="ECO:0000313" key="3">
    <source>
        <dbReference type="EMBL" id="MBA2853489.1"/>
    </source>
</evidence>
<proteinExistence type="predicted"/>
<evidence type="ECO:0000259" key="2">
    <source>
        <dbReference type="PROSITE" id="PS50104"/>
    </source>
</evidence>
<dbReference type="Pfam" id="PF13676">
    <property type="entry name" value="TIR_2"/>
    <property type="match status" value="1"/>
</dbReference>
<dbReference type="Gene3D" id="1.10.246.150">
    <property type="match status" value="1"/>
</dbReference>
<dbReference type="EMBL" id="JACDUK010000003">
    <property type="protein sequence ID" value="MBA2853489.1"/>
    <property type="molecule type" value="Genomic_DNA"/>
</dbReference>
<dbReference type="InterPro" id="IPR053746">
    <property type="entry name" value="Viral_HT_Connector_Assembly"/>
</dbReference>
<dbReference type="Gene3D" id="3.40.50.10140">
    <property type="entry name" value="Toll/interleukin-1 receptor homology (TIR) domain"/>
    <property type="match status" value="1"/>
</dbReference>
<dbReference type="RefSeq" id="WP_181504483.1">
    <property type="nucleotide sequence ID" value="NZ_JACDUK010000003.1"/>
</dbReference>